<keyword evidence="3" id="KW-0413">Isomerase</keyword>
<dbReference type="Pfam" id="PF00300">
    <property type="entry name" value="His_Phos_1"/>
    <property type="match status" value="1"/>
</dbReference>
<gene>
    <name evidence="3" type="ORF">HNQ70_003460</name>
</gene>
<dbReference type="EC" id="5.4.2.12" evidence="3"/>
<dbReference type="Gene3D" id="3.40.50.1240">
    <property type="entry name" value="Phosphoglycerate mutase-like"/>
    <property type="match status" value="1"/>
</dbReference>
<evidence type="ECO:0000313" key="3">
    <source>
        <dbReference type="EMBL" id="MBB5273430.1"/>
    </source>
</evidence>
<dbReference type="CDD" id="cd07067">
    <property type="entry name" value="HP_PGM_like"/>
    <property type="match status" value="1"/>
</dbReference>
<protein>
    <submittedName>
        <fullName evidence="3">Putative phosphoglycerate mutase</fullName>
        <ecNumber evidence="3">5.4.2.12</ecNumber>
    </submittedName>
</protein>
<evidence type="ECO:0000256" key="1">
    <source>
        <dbReference type="PIRSR" id="PIRSR613078-1"/>
    </source>
</evidence>
<proteinExistence type="predicted"/>
<dbReference type="GO" id="GO:0016791">
    <property type="term" value="F:phosphatase activity"/>
    <property type="evidence" value="ECO:0007669"/>
    <property type="project" value="TreeGrafter"/>
</dbReference>
<evidence type="ECO:0000256" key="2">
    <source>
        <dbReference type="PIRSR" id="PIRSR613078-2"/>
    </source>
</evidence>
<feature type="active site" description="Tele-phosphohistidine intermediate" evidence="1">
    <location>
        <position position="9"/>
    </location>
</feature>
<feature type="binding site" evidence="2">
    <location>
        <begin position="8"/>
        <end position="15"/>
    </location>
    <ligand>
        <name>substrate</name>
    </ligand>
</feature>
<dbReference type="InterPro" id="IPR050275">
    <property type="entry name" value="PGM_Phosphatase"/>
</dbReference>
<dbReference type="InterPro" id="IPR029033">
    <property type="entry name" value="His_PPase_superfam"/>
</dbReference>
<dbReference type="AlphaFoldDB" id="A0A7W8MAJ8"/>
<feature type="binding site" evidence="2">
    <location>
        <begin position="82"/>
        <end position="85"/>
    </location>
    <ligand>
        <name>substrate</name>
    </ligand>
</feature>
<comment type="caution">
    <text evidence="3">The sequence shown here is derived from an EMBL/GenBank/DDBJ whole genome shotgun (WGS) entry which is preliminary data.</text>
</comment>
<dbReference type="Proteomes" id="UP000532440">
    <property type="component" value="Unassembled WGS sequence"/>
</dbReference>
<dbReference type="GO" id="GO:0005737">
    <property type="term" value="C:cytoplasm"/>
    <property type="evidence" value="ECO:0007669"/>
    <property type="project" value="TreeGrafter"/>
</dbReference>
<name>A0A7W8MAJ8_9BURK</name>
<dbReference type="InterPro" id="IPR013078">
    <property type="entry name" value="His_Pase_superF_clade-1"/>
</dbReference>
<accession>A0A7W8MAJ8</accession>
<dbReference type="RefSeq" id="WP_183970051.1">
    <property type="nucleotide sequence ID" value="NZ_BAABEW010000011.1"/>
</dbReference>
<dbReference type="SMART" id="SM00855">
    <property type="entry name" value="PGAM"/>
    <property type="match status" value="1"/>
</dbReference>
<dbReference type="EMBL" id="JACHGB010000007">
    <property type="protein sequence ID" value="MBB5273430.1"/>
    <property type="molecule type" value="Genomic_DNA"/>
</dbReference>
<feature type="binding site" evidence="2">
    <location>
        <position position="58"/>
    </location>
    <ligand>
        <name>substrate</name>
    </ligand>
</feature>
<organism evidence="3 4">
    <name type="scientific">Quisquiliibacterium transsilvanicum</name>
    <dbReference type="NCBI Taxonomy" id="1549638"/>
    <lineage>
        <taxon>Bacteria</taxon>
        <taxon>Pseudomonadati</taxon>
        <taxon>Pseudomonadota</taxon>
        <taxon>Betaproteobacteria</taxon>
        <taxon>Burkholderiales</taxon>
        <taxon>Burkholderiaceae</taxon>
        <taxon>Quisquiliibacterium</taxon>
    </lineage>
</organism>
<dbReference type="SUPFAM" id="SSF53254">
    <property type="entry name" value="Phosphoglycerate mutase-like"/>
    <property type="match status" value="1"/>
</dbReference>
<reference evidence="3 4" key="1">
    <citation type="submission" date="2020-08" db="EMBL/GenBank/DDBJ databases">
        <title>Genomic Encyclopedia of Type Strains, Phase IV (KMG-IV): sequencing the most valuable type-strain genomes for metagenomic binning, comparative biology and taxonomic classification.</title>
        <authorList>
            <person name="Goeker M."/>
        </authorList>
    </citation>
    <scope>NUCLEOTIDE SEQUENCE [LARGE SCALE GENOMIC DNA]</scope>
    <source>
        <strain evidence="3 4">DSM 29781</strain>
    </source>
</reference>
<keyword evidence="4" id="KW-1185">Reference proteome</keyword>
<dbReference type="PANTHER" id="PTHR48100:SF1">
    <property type="entry name" value="HISTIDINE PHOSPHATASE FAMILY PROTEIN-RELATED"/>
    <property type="match status" value="1"/>
</dbReference>
<dbReference type="PANTHER" id="PTHR48100">
    <property type="entry name" value="BROAD-SPECIFICITY PHOSPHATASE YOR283W-RELATED"/>
    <property type="match status" value="1"/>
</dbReference>
<dbReference type="GO" id="GO:0004619">
    <property type="term" value="F:phosphoglycerate mutase activity"/>
    <property type="evidence" value="ECO:0007669"/>
    <property type="project" value="UniProtKB-EC"/>
</dbReference>
<sequence>MAELVLVRHGVTAWNRARRFQGHIDIPLDDEGHRQARLAARRLAQEPISAVYASDLGRAVQTAEPIAQALGLALGSEPGLRERHYGAFEGLDHDTIEREHAEAFARWRARDPDYVLPGGGETLRTFSARVEAAMLRLALRHPGERVVAVTHGGVLDCAYRIASGLDLGAPRRHDLLNASVNRVAWDGVRFRLIAWGDVSHLDAALDDVEARA</sequence>
<evidence type="ECO:0000313" key="4">
    <source>
        <dbReference type="Proteomes" id="UP000532440"/>
    </source>
</evidence>
<feature type="active site" description="Proton donor/acceptor" evidence="1">
    <location>
        <position position="82"/>
    </location>
</feature>